<keyword evidence="7" id="KW-1185">Reference proteome</keyword>
<keyword evidence="4" id="KW-0460">Magnesium</keyword>
<accession>A0ABT9RZD0</accession>
<evidence type="ECO:0000313" key="7">
    <source>
        <dbReference type="Proteomes" id="UP001226577"/>
    </source>
</evidence>
<dbReference type="InterPro" id="IPR023214">
    <property type="entry name" value="HAD_sf"/>
</dbReference>
<comment type="similarity">
    <text evidence="2">Belongs to the HAD-like hydrolase superfamily. CbbY/CbbZ/Gph/YieH family.</text>
</comment>
<comment type="caution">
    <text evidence="6">The sequence shown here is derived from an EMBL/GenBank/DDBJ whole genome shotgun (WGS) entry which is preliminary data.</text>
</comment>
<protein>
    <submittedName>
        <fullName evidence="6">Beta-phosphoglucomutase family hydrolase</fullName>
    </submittedName>
</protein>
<dbReference type="InterPro" id="IPR036412">
    <property type="entry name" value="HAD-like_sf"/>
</dbReference>
<dbReference type="PANTHER" id="PTHR46193:SF18">
    <property type="entry name" value="HEXITOL PHOSPHATASE B"/>
    <property type="match status" value="1"/>
</dbReference>
<evidence type="ECO:0000313" key="6">
    <source>
        <dbReference type="EMBL" id="MDP9890610.1"/>
    </source>
</evidence>
<comment type="cofactor">
    <cofactor evidence="1">
        <name>Mg(2+)</name>
        <dbReference type="ChEBI" id="CHEBI:18420"/>
    </cofactor>
</comment>
<dbReference type="SFLD" id="SFLDS00003">
    <property type="entry name" value="Haloacid_Dehalogenase"/>
    <property type="match status" value="1"/>
</dbReference>
<dbReference type="GO" id="GO:0016787">
    <property type="term" value="F:hydrolase activity"/>
    <property type="evidence" value="ECO:0007669"/>
    <property type="project" value="UniProtKB-KW"/>
</dbReference>
<evidence type="ECO:0000256" key="3">
    <source>
        <dbReference type="ARBA" id="ARBA00022723"/>
    </source>
</evidence>
<keyword evidence="3" id="KW-0479">Metal-binding</keyword>
<dbReference type="SUPFAM" id="SSF56784">
    <property type="entry name" value="HAD-like"/>
    <property type="match status" value="1"/>
</dbReference>
<dbReference type="Gene3D" id="1.10.150.240">
    <property type="entry name" value="Putative phosphatase, domain 2"/>
    <property type="match status" value="1"/>
</dbReference>
<reference evidence="6 7" key="1">
    <citation type="submission" date="2023-07" db="EMBL/GenBank/DDBJ databases">
        <title>Sorghum-associated microbial communities from plants grown in Nebraska, USA.</title>
        <authorList>
            <person name="Schachtman D."/>
        </authorList>
    </citation>
    <scope>NUCLEOTIDE SEQUENCE [LARGE SCALE GENOMIC DNA]</scope>
    <source>
        <strain evidence="6 7">CC222</strain>
    </source>
</reference>
<organism evidence="6 7">
    <name type="scientific">Pseudarthrobacter enclensis</name>
    <dbReference type="NCBI Taxonomy" id="993070"/>
    <lineage>
        <taxon>Bacteria</taxon>
        <taxon>Bacillati</taxon>
        <taxon>Actinomycetota</taxon>
        <taxon>Actinomycetes</taxon>
        <taxon>Micrococcales</taxon>
        <taxon>Micrococcaceae</taxon>
        <taxon>Pseudarthrobacter</taxon>
    </lineage>
</organism>
<dbReference type="PANTHER" id="PTHR46193">
    <property type="entry name" value="6-PHOSPHOGLUCONATE PHOSPHATASE"/>
    <property type="match status" value="1"/>
</dbReference>
<evidence type="ECO:0000256" key="1">
    <source>
        <dbReference type="ARBA" id="ARBA00001946"/>
    </source>
</evidence>
<dbReference type="Proteomes" id="UP001226577">
    <property type="component" value="Unassembled WGS sequence"/>
</dbReference>
<sequence length="272" mass="28627">MRTRAGHLLQAARQGRLSANREDTALPMTHQTAADTAAWTSAAAILFDLDGVLTPTATVHERAWQELFDGYLASRPGVPGYRESDYFDHIDGKPRFDGVRDFLASRGITLPEGPLDDDPANDTVHGLGNRKNAVFNDIVSAGVEPFEGSVRFLQAALDLGLKVAVVSSSRNAPAVLKAAGLSHHFAVVVDGMVAAQHGLPGKPSPATYEYAAKLLDLSSSECVVVEDAVSGVQAGHAGSFHAVIGVDRGAGRQTLLDAGATLVVSDLQELIP</sequence>
<proteinExistence type="inferred from homology"/>
<keyword evidence="5" id="KW-0119">Carbohydrate metabolism</keyword>
<evidence type="ECO:0000256" key="2">
    <source>
        <dbReference type="ARBA" id="ARBA00006171"/>
    </source>
</evidence>
<name>A0ABT9RZD0_9MICC</name>
<dbReference type="PRINTS" id="PR00413">
    <property type="entry name" value="HADHALOGNASE"/>
</dbReference>
<dbReference type="NCBIfam" id="TIGR01509">
    <property type="entry name" value="HAD-SF-IA-v3"/>
    <property type="match status" value="1"/>
</dbReference>
<dbReference type="InterPro" id="IPR051600">
    <property type="entry name" value="Beta-PGM-like"/>
</dbReference>
<dbReference type="Pfam" id="PF00702">
    <property type="entry name" value="Hydrolase"/>
    <property type="match status" value="1"/>
</dbReference>
<keyword evidence="6" id="KW-0378">Hydrolase</keyword>
<dbReference type="InterPro" id="IPR006439">
    <property type="entry name" value="HAD-SF_hydro_IA"/>
</dbReference>
<evidence type="ECO:0000256" key="4">
    <source>
        <dbReference type="ARBA" id="ARBA00022842"/>
    </source>
</evidence>
<evidence type="ECO:0000256" key="5">
    <source>
        <dbReference type="ARBA" id="ARBA00023277"/>
    </source>
</evidence>
<dbReference type="SFLD" id="SFLDG01129">
    <property type="entry name" value="C1.5:_HAD__Beta-PGM__Phosphata"/>
    <property type="match status" value="1"/>
</dbReference>
<dbReference type="InterPro" id="IPR023198">
    <property type="entry name" value="PGP-like_dom2"/>
</dbReference>
<gene>
    <name evidence="6" type="ORF">J2X98_004224</name>
</gene>
<dbReference type="Gene3D" id="3.40.50.1000">
    <property type="entry name" value="HAD superfamily/HAD-like"/>
    <property type="match status" value="1"/>
</dbReference>
<dbReference type="EMBL" id="JAUSRE010000032">
    <property type="protein sequence ID" value="MDP9890610.1"/>
    <property type="molecule type" value="Genomic_DNA"/>
</dbReference>